<feature type="region of interest" description="Disordered" evidence="8">
    <location>
        <begin position="434"/>
        <end position="472"/>
    </location>
</feature>
<proteinExistence type="inferred from homology"/>
<reference evidence="11" key="1">
    <citation type="submission" date="2013-12" db="EMBL/GenBank/DDBJ databases">
        <authorList>
            <person name="Genoscope - CEA"/>
        </authorList>
    </citation>
    <scope>NUCLEOTIDE SEQUENCE</scope>
    <source>
        <strain evidence="11">CBS 1993</strain>
    </source>
</reference>
<keyword evidence="7" id="KW-0378">Hydrolase</keyword>
<dbReference type="GO" id="GO:0005576">
    <property type="term" value="C:extracellular region"/>
    <property type="evidence" value="ECO:0007669"/>
    <property type="project" value="UniProtKB-ARBA"/>
</dbReference>
<feature type="active site" evidence="5">
    <location>
        <position position="103"/>
    </location>
</feature>
<dbReference type="STRING" id="1382522.W6MH15"/>
<dbReference type="PROSITE" id="PS51767">
    <property type="entry name" value="PEPTIDASE_A1"/>
    <property type="match status" value="1"/>
</dbReference>
<dbReference type="SUPFAM" id="SSF50630">
    <property type="entry name" value="Acid proteases"/>
    <property type="match status" value="1"/>
</dbReference>
<evidence type="ECO:0000256" key="8">
    <source>
        <dbReference type="SAM" id="MobiDB-lite"/>
    </source>
</evidence>
<evidence type="ECO:0000259" key="10">
    <source>
        <dbReference type="PROSITE" id="PS51767"/>
    </source>
</evidence>
<feature type="signal peptide" evidence="9">
    <location>
        <begin position="1"/>
        <end position="19"/>
    </location>
</feature>
<dbReference type="OrthoDB" id="28208at2759"/>
<dbReference type="PRINTS" id="PR00792">
    <property type="entry name" value="PEPSIN"/>
</dbReference>
<evidence type="ECO:0000256" key="9">
    <source>
        <dbReference type="SAM" id="SignalP"/>
    </source>
</evidence>
<organism evidence="11 12">
    <name type="scientific">Kuraishia capsulata CBS 1993</name>
    <dbReference type="NCBI Taxonomy" id="1382522"/>
    <lineage>
        <taxon>Eukaryota</taxon>
        <taxon>Fungi</taxon>
        <taxon>Dikarya</taxon>
        <taxon>Ascomycota</taxon>
        <taxon>Saccharomycotina</taxon>
        <taxon>Pichiomycetes</taxon>
        <taxon>Pichiales</taxon>
        <taxon>Pichiaceae</taxon>
        <taxon>Kuraishia</taxon>
    </lineage>
</organism>
<sequence>MRLYHKASAVLACLGTALAFEPLVPGFIKNNHGESVAKLTEISSSRSAAVSLKEQTVLGASNSSSDVTVTLGTGIQLLETDSEQNSFFLNVTVGDESVPLLLDTGSPYLWVYASDCESDACENKTTLSLPSDDKTTSTFSLAYTSGTASGKIATEDVTVAGLTAEDFNIGYASTVPSIFENYPFSGVLGLPSDNSSSASLENVITALRQQGSISESTFSLILGNLTVETAGAGLLIIGQDLEELYSGDFYTVDVIQNSASYWKIQVDGLFVDDDAVKAKNASSKLSGNAILDSGTTGIILSLADAQYLHSYFDNSISDGNSFAILCNSTKEISFEIGGHNWTLTSSDYLGSAYSSESDYYGYCISNIQGLDVTSEKLWILGGLFLKKVYSRFDYGNQQVGLAERYYNINVVSESTTAAAAAQASTATQTTSTLQTITTSTKSSSSSSSSVSSSSSTNGNSTTSSTQAQNSAPSTQPFRYAFVLIPVIALILI</sequence>
<dbReference type="AlphaFoldDB" id="W6MH15"/>
<evidence type="ECO:0000256" key="2">
    <source>
        <dbReference type="ARBA" id="ARBA00022729"/>
    </source>
</evidence>
<evidence type="ECO:0000313" key="11">
    <source>
        <dbReference type="EMBL" id="CDK24928.1"/>
    </source>
</evidence>
<dbReference type="GeneID" id="34518331"/>
<feature type="disulfide bond" evidence="6">
    <location>
        <begin position="326"/>
        <end position="363"/>
    </location>
</feature>
<dbReference type="GO" id="GO:0004190">
    <property type="term" value="F:aspartic-type endopeptidase activity"/>
    <property type="evidence" value="ECO:0007669"/>
    <property type="project" value="UniProtKB-KW"/>
</dbReference>
<feature type="disulfide bond" evidence="6">
    <location>
        <begin position="116"/>
        <end position="121"/>
    </location>
</feature>
<dbReference type="CDD" id="cd05471">
    <property type="entry name" value="pepsin_like"/>
    <property type="match status" value="1"/>
</dbReference>
<feature type="domain" description="Peptidase A1" evidence="10">
    <location>
        <begin position="87"/>
        <end position="402"/>
    </location>
</feature>
<dbReference type="EMBL" id="HG793125">
    <property type="protein sequence ID" value="CDK24928.1"/>
    <property type="molecule type" value="Genomic_DNA"/>
</dbReference>
<dbReference type="Pfam" id="PF00026">
    <property type="entry name" value="Asp"/>
    <property type="match status" value="1"/>
</dbReference>
<protein>
    <recommendedName>
        <fullName evidence="10">Peptidase A1 domain-containing protein</fullName>
    </recommendedName>
</protein>
<dbReference type="InterPro" id="IPR034164">
    <property type="entry name" value="Pepsin-like_dom"/>
</dbReference>
<dbReference type="Proteomes" id="UP000019384">
    <property type="component" value="Unassembled WGS sequence"/>
</dbReference>
<evidence type="ECO:0000313" key="12">
    <source>
        <dbReference type="Proteomes" id="UP000019384"/>
    </source>
</evidence>
<dbReference type="InterPro" id="IPR021109">
    <property type="entry name" value="Peptidase_aspartic_dom_sf"/>
</dbReference>
<evidence type="ECO:0000256" key="3">
    <source>
        <dbReference type="ARBA" id="ARBA00022750"/>
    </source>
</evidence>
<keyword evidence="4 6" id="KW-1015">Disulfide bond</keyword>
<accession>W6MH15</accession>
<dbReference type="Gene3D" id="2.40.70.10">
    <property type="entry name" value="Acid Proteases"/>
    <property type="match status" value="2"/>
</dbReference>
<dbReference type="RefSeq" id="XP_022456943.1">
    <property type="nucleotide sequence ID" value="XM_022605479.1"/>
</dbReference>
<feature type="active site" evidence="5">
    <location>
        <position position="292"/>
    </location>
</feature>
<keyword evidence="7" id="KW-0645">Protease</keyword>
<dbReference type="InterPro" id="IPR033121">
    <property type="entry name" value="PEPTIDASE_A1"/>
</dbReference>
<evidence type="ECO:0000256" key="5">
    <source>
        <dbReference type="PIRSR" id="PIRSR601461-1"/>
    </source>
</evidence>
<dbReference type="InterPro" id="IPR001969">
    <property type="entry name" value="Aspartic_peptidase_AS"/>
</dbReference>
<dbReference type="PANTHER" id="PTHR47966">
    <property type="entry name" value="BETA-SITE APP-CLEAVING ENZYME, ISOFORM A-RELATED"/>
    <property type="match status" value="1"/>
</dbReference>
<gene>
    <name evidence="11" type="ORF">KUCA_T00000895001</name>
</gene>
<evidence type="ECO:0000256" key="6">
    <source>
        <dbReference type="PIRSR" id="PIRSR601461-2"/>
    </source>
</evidence>
<keyword evidence="2 9" id="KW-0732">Signal</keyword>
<reference evidence="11" key="2">
    <citation type="submission" date="2014-02" db="EMBL/GenBank/DDBJ databases">
        <title>Complete DNA sequence of /Kuraishia capsulata/ illustrates novel genomic features among budding yeasts (/Saccharomycotina/).</title>
        <authorList>
            <person name="Morales L."/>
            <person name="Noel B."/>
            <person name="Porcel B."/>
            <person name="Marcet-Houben M."/>
            <person name="Hullo M-F."/>
            <person name="Sacerdot C."/>
            <person name="Tekaia F."/>
            <person name="Leh-Louis V."/>
            <person name="Despons L."/>
            <person name="Khanna V."/>
            <person name="Aury J-M."/>
            <person name="Barbe V."/>
            <person name="Couloux A."/>
            <person name="Labadie K."/>
            <person name="Pelletier E."/>
            <person name="Souciet J-L."/>
            <person name="Boekhout T."/>
            <person name="Gabaldon T."/>
            <person name="Wincker P."/>
            <person name="Dujon B."/>
        </authorList>
    </citation>
    <scope>NUCLEOTIDE SEQUENCE</scope>
    <source>
        <strain evidence="11">CBS 1993</strain>
    </source>
</reference>
<evidence type="ECO:0000256" key="7">
    <source>
        <dbReference type="RuleBase" id="RU000454"/>
    </source>
</evidence>
<feature type="chain" id="PRO_5004878634" description="Peptidase A1 domain-containing protein" evidence="9">
    <location>
        <begin position="20"/>
        <end position="492"/>
    </location>
</feature>
<keyword evidence="12" id="KW-1185">Reference proteome</keyword>
<dbReference type="InterPro" id="IPR001461">
    <property type="entry name" value="Aspartic_peptidase_A1"/>
</dbReference>
<comment type="similarity">
    <text evidence="1 7">Belongs to the peptidase A1 family.</text>
</comment>
<dbReference type="GO" id="GO:0006508">
    <property type="term" value="P:proteolysis"/>
    <property type="evidence" value="ECO:0007669"/>
    <property type="project" value="UniProtKB-KW"/>
</dbReference>
<evidence type="ECO:0000256" key="4">
    <source>
        <dbReference type="ARBA" id="ARBA00023157"/>
    </source>
</evidence>
<dbReference type="PROSITE" id="PS00141">
    <property type="entry name" value="ASP_PROTEASE"/>
    <property type="match status" value="1"/>
</dbReference>
<evidence type="ECO:0000256" key="1">
    <source>
        <dbReference type="ARBA" id="ARBA00007447"/>
    </source>
</evidence>
<dbReference type="HOGENOM" id="CLU_013253_10_2_1"/>
<name>W6MH15_9ASCO</name>
<dbReference type="PANTHER" id="PTHR47966:SF75">
    <property type="entry name" value="ENDOPEPTIDASE (CTSD), PUTATIVE (AFU_ORTHOLOGUE AFUA_4G07040)-RELATED"/>
    <property type="match status" value="1"/>
</dbReference>
<keyword evidence="3 7" id="KW-0064">Aspartyl protease</keyword>